<sequence length="59" mass="6975">YGSCMYPSSLRYVLFFPCFVKIKKVNQFDIFLLFGSVYIGFFIFKLLGIFLSHRLIFCS</sequence>
<dbReference type="AlphaFoldDB" id="A0A067DIL1"/>
<protein>
    <submittedName>
        <fullName evidence="2">Uncharacterized protein</fullName>
    </submittedName>
</protein>
<accession>A0A067DIL1</accession>
<dbReference type="Proteomes" id="UP000027120">
    <property type="component" value="Unassembled WGS sequence"/>
</dbReference>
<name>A0A067DIL1_CITSI</name>
<reference evidence="2 3" key="1">
    <citation type="submission" date="2014-04" db="EMBL/GenBank/DDBJ databases">
        <authorList>
            <consortium name="International Citrus Genome Consortium"/>
            <person name="Gmitter F."/>
            <person name="Chen C."/>
            <person name="Farmerie W."/>
            <person name="Harkins T."/>
            <person name="Desany B."/>
            <person name="Mohiuddin M."/>
            <person name="Kodira C."/>
            <person name="Borodovsky M."/>
            <person name="Lomsadze A."/>
            <person name="Burns P."/>
            <person name="Jenkins J."/>
            <person name="Prochnik S."/>
            <person name="Shu S."/>
            <person name="Chapman J."/>
            <person name="Pitluck S."/>
            <person name="Schmutz J."/>
            <person name="Rokhsar D."/>
        </authorList>
    </citation>
    <scope>NUCLEOTIDE SEQUENCE</scope>
</reference>
<evidence type="ECO:0000256" key="1">
    <source>
        <dbReference type="SAM" id="Phobius"/>
    </source>
</evidence>
<keyword evidence="1" id="KW-0472">Membrane</keyword>
<organism evidence="2 3">
    <name type="scientific">Citrus sinensis</name>
    <name type="common">Sweet orange</name>
    <name type="synonym">Citrus aurantium var. sinensis</name>
    <dbReference type="NCBI Taxonomy" id="2711"/>
    <lineage>
        <taxon>Eukaryota</taxon>
        <taxon>Viridiplantae</taxon>
        <taxon>Streptophyta</taxon>
        <taxon>Embryophyta</taxon>
        <taxon>Tracheophyta</taxon>
        <taxon>Spermatophyta</taxon>
        <taxon>Magnoliopsida</taxon>
        <taxon>eudicotyledons</taxon>
        <taxon>Gunneridae</taxon>
        <taxon>Pentapetalae</taxon>
        <taxon>rosids</taxon>
        <taxon>malvids</taxon>
        <taxon>Sapindales</taxon>
        <taxon>Rutaceae</taxon>
        <taxon>Aurantioideae</taxon>
        <taxon>Citrus</taxon>
    </lineage>
</organism>
<gene>
    <name evidence="2" type="ORF">CISIN_1g0304151mg</name>
</gene>
<feature type="non-terminal residue" evidence="2">
    <location>
        <position position="1"/>
    </location>
</feature>
<evidence type="ECO:0000313" key="2">
    <source>
        <dbReference type="EMBL" id="KDO42824.1"/>
    </source>
</evidence>
<keyword evidence="1" id="KW-1133">Transmembrane helix</keyword>
<evidence type="ECO:0000313" key="3">
    <source>
        <dbReference type="Proteomes" id="UP000027120"/>
    </source>
</evidence>
<feature type="transmembrane region" description="Helical" evidence="1">
    <location>
        <begin position="30"/>
        <end position="51"/>
    </location>
</feature>
<dbReference type="EMBL" id="KK785431">
    <property type="protein sequence ID" value="KDO42824.1"/>
    <property type="molecule type" value="Genomic_DNA"/>
</dbReference>
<keyword evidence="3" id="KW-1185">Reference proteome</keyword>
<proteinExistence type="predicted"/>
<keyword evidence="1" id="KW-0812">Transmembrane</keyword>